<organism evidence="1 3">
    <name type="scientific">Trichuris suis</name>
    <name type="common">pig whipworm</name>
    <dbReference type="NCBI Taxonomy" id="68888"/>
    <lineage>
        <taxon>Eukaryota</taxon>
        <taxon>Metazoa</taxon>
        <taxon>Ecdysozoa</taxon>
        <taxon>Nematoda</taxon>
        <taxon>Enoplea</taxon>
        <taxon>Dorylaimia</taxon>
        <taxon>Trichinellida</taxon>
        <taxon>Trichuridae</taxon>
        <taxon>Trichuris</taxon>
    </lineage>
</organism>
<keyword evidence="3" id="KW-1185">Reference proteome</keyword>
<dbReference type="EMBL" id="KL367657">
    <property type="protein sequence ID" value="KFD60624.1"/>
    <property type="molecule type" value="Genomic_DNA"/>
</dbReference>
<protein>
    <submittedName>
        <fullName evidence="1">Uncharacterized protein</fullName>
    </submittedName>
</protein>
<dbReference type="Proteomes" id="UP000030764">
    <property type="component" value="Unassembled WGS sequence"/>
</dbReference>
<name>A0A085LR47_9BILA</name>
<evidence type="ECO:0000313" key="1">
    <source>
        <dbReference type="EMBL" id="KFD47443.1"/>
    </source>
</evidence>
<evidence type="ECO:0000313" key="3">
    <source>
        <dbReference type="Proteomes" id="UP000030764"/>
    </source>
</evidence>
<dbReference type="EMBL" id="KL363326">
    <property type="protein sequence ID" value="KFD47443.1"/>
    <property type="molecule type" value="Genomic_DNA"/>
</dbReference>
<sequence length="70" mass="8072">MIDELKSLAKSSQCLKRKCIQLRKRFPPETPGTSSMMLPSELLIEVEMIMTDSILHIRQKRSSKAVRKAR</sequence>
<dbReference type="AlphaFoldDB" id="A0A085LR47"/>
<reference evidence="1 3" key="1">
    <citation type="journal article" date="2014" name="Nat. Genet.">
        <title>Genome and transcriptome of the porcine whipworm Trichuris suis.</title>
        <authorList>
            <person name="Jex A.R."/>
            <person name="Nejsum P."/>
            <person name="Schwarz E.M."/>
            <person name="Hu L."/>
            <person name="Young N.D."/>
            <person name="Hall R.S."/>
            <person name="Korhonen P.K."/>
            <person name="Liao S."/>
            <person name="Thamsborg S."/>
            <person name="Xia J."/>
            <person name="Xu P."/>
            <person name="Wang S."/>
            <person name="Scheerlinck J.P."/>
            <person name="Hofmann A."/>
            <person name="Sternberg P.W."/>
            <person name="Wang J."/>
            <person name="Gasser R.B."/>
        </authorList>
    </citation>
    <scope>NUCLEOTIDE SEQUENCE [LARGE SCALE GENOMIC DNA]</scope>
    <source>
        <strain evidence="2">DCEP-RM93F</strain>
        <strain evidence="1">DCEP-RM93M</strain>
    </source>
</reference>
<evidence type="ECO:0000313" key="2">
    <source>
        <dbReference type="EMBL" id="KFD60624.1"/>
    </source>
</evidence>
<gene>
    <name evidence="1" type="ORF">M513_11668</name>
    <name evidence="2" type="ORF">M514_11668</name>
</gene>
<proteinExistence type="predicted"/>
<dbReference type="Proteomes" id="UP000030758">
    <property type="component" value="Unassembled WGS sequence"/>
</dbReference>
<accession>A0A085LR47</accession>